<sequence length="44" mass="5076">WVYPKEYLSELLMIFGAILIGILIAVVTPEGEKERLSNEQRKDL</sequence>
<evidence type="ECO:0000256" key="1">
    <source>
        <dbReference type="SAM" id="Phobius"/>
    </source>
</evidence>
<organism evidence="2">
    <name type="scientific">marine metagenome</name>
    <dbReference type="NCBI Taxonomy" id="408172"/>
    <lineage>
        <taxon>unclassified sequences</taxon>
        <taxon>metagenomes</taxon>
        <taxon>ecological metagenomes</taxon>
    </lineage>
</organism>
<keyword evidence="1" id="KW-1133">Transmembrane helix</keyword>
<gene>
    <name evidence="2" type="ORF">METZ01_LOCUS214425</name>
</gene>
<feature type="non-terminal residue" evidence="2">
    <location>
        <position position="1"/>
    </location>
</feature>
<proteinExistence type="predicted"/>
<keyword evidence="1" id="KW-0812">Transmembrane</keyword>
<dbReference type="AlphaFoldDB" id="A0A382FHW1"/>
<accession>A0A382FHW1</accession>
<dbReference type="EMBL" id="UINC01049598">
    <property type="protein sequence ID" value="SVB61571.1"/>
    <property type="molecule type" value="Genomic_DNA"/>
</dbReference>
<evidence type="ECO:0000313" key="2">
    <source>
        <dbReference type="EMBL" id="SVB61571.1"/>
    </source>
</evidence>
<feature type="transmembrane region" description="Helical" evidence="1">
    <location>
        <begin position="12"/>
        <end position="31"/>
    </location>
</feature>
<protein>
    <submittedName>
        <fullName evidence="2">Uncharacterized protein</fullName>
    </submittedName>
</protein>
<reference evidence="2" key="1">
    <citation type="submission" date="2018-05" db="EMBL/GenBank/DDBJ databases">
        <authorList>
            <person name="Lanie J.A."/>
            <person name="Ng W.-L."/>
            <person name="Kazmierczak K.M."/>
            <person name="Andrzejewski T.M."/>
            <person name="Davidsen T.M."/>
            <person name="Wayne K.J."/>
            <person name="Tettelin H."/>
            <person name="Glass J.I."/>
            <person name="Rusch D."/>
            <person name="Podicherti R."/>
            <person name="Tsui H.-C.T."/>
            <person name="Winkler M.E."/>
        </authorList>
    </citation>
    <scope>NUCLEOTIDE SEQUENCE</scope>
</reference>
<keyword evidence="1" id="KW-0472">Membrane</keyword>
<name>A0A382FHW1_9ZZZZ</name>